<reference evidence="1 2" key="1">
    <citation type="submission" date="2024-01" db="EMBL/GenBank/DDBJ databases">
        <title>The genomes of 5 underutilized Papilionoideae crops provide insights into root nodulation and disease resistanc.</title>
        <authorList>
            <person name="Jiang F."/>
        </authorList>
    </citation>
    <scope>NUCLEOTIDE SEQUENCE [LARGE SCALE GENOMIC DNA]</scope>
    <source>
        <strain evidence="1">LVBAO_FW01</strain>
        <tissue evidence="1">Leaves</tissue>
    </source>
</reference>
<name>A0AAN9MDZ7_CANGL</name>
<dbReference type="AlphaFoldDB" id="A0AAN9MDZ7"/>
<gene>
    <name evidence="1" type="ORF">VNO77_08366</name>
</gene>
<dbReference type="EMBL" id="JAYMYQ010000002">
    <property type="protein sequence ID" value="KAK7350158.1"/>
    <property type="molecule type" value="Genomic_DNA"/>
</dbReference>
<evidence type="ECO:0000313" key="1">
    <source>
        <dbReference type="EMBL" id="KAK7350158.1"/>
    </source>
</evidence>
<organism evidence="1 2">
    <name type="scientific">Canavalia gladiata</name>
    <name type="common">Sword bean</name>
    <name type="synonym">Dolichos gladiatus</name>
    <dbReference type="NCBI Taxonomy" id="3824"/>
    <lineage>
        <taxon>Eukaryota</taxon>
        <taxon>Viridiplantae</taxon>
        <taxon>Streptophyta</taxon>
        <taxon>Embryophyta</taxon>
        <taxon>Tracheophyta</taxon>
        <taxon>Spermatophyta</taxon>
        <taxon>Magnoliopsida</taxon>
        <taxon>eudicotyledons</taxon>
        <taxon>Gunneridae</taxon>
        <taxon>Pentapetalae</taxon>
        <taxon>rosids</taxon>
        <taxon>fabids</taxon>
        <taxon>Fabales</taxon>
        <taxon>Fabaceae</taxon>
        <taxon>Papilionoideae</taxon>
        <taxon>50 kb inversion clade</taxon>
        <taxon>NPAAA clade</taxon>
        <taxon>indigoferoid/millettioid clade</taxon>
        <taxon>Phaseoleae</taxon>
        <taxon>Canavalia</taxon>
    </lineage>
</organism>
<sequence length="113" mass="12828">MWIRNMVCHLGSHPHSVPTLNKCPLRGGGFEKAPYFQTLSTIESVLPRISSLSRLVSGVLAEPIRIWTGGSFVPWKLRIPQVSGFNQFHSKRCLNRCNFHFPEILVNTILMII</sequence>
<evidence type="ECO:0000313" key="2">
    <source>
        <dbReference type="Proteomes" id="UP001367508"/>
    </source>
</evidence>
<comment type="caution">
    <text evidence="1">The sequence shown here is derived from an EMBL/GenBank/DDBJ whole genome shotgun (WGS) entry which is preliminary data.</text>
</comment>
<accession>A0AAN9MDZ7</accession>
<dbReference type="Proteomes" id="UP001367508">
    <property type="component" value="Unassembled WGS sequence"/>
</dbReference>
<keyword evidence="2" id="KW-1185">Reference proteome</keyword>
<proteinExistence type="predicted"/>
<protein>
    <submittedName>
        <fullName evidence="1">Uncharacterized protein</fullName>
    </submittedName>
</protein>